<evidence type="ECO:0000256" key="7">
    <source>
        <dbReference type="ARBA" id="ARBA00023303"/>
    </source>
</evidence>
<dbReference type="GO" id="GO:0016286">
    <property type="term" value="F:small conductance calcium-activated potassium channel activity"/>
    <property type="evidence" value="ECO:0007669"/>
    <property type="project" value="InterPro"/>
</dbReference>
<accession>A0A6J8CJV3</accession>
<dbReference type="Pfam" id="PF07885">
    <property type="entry name" value="Ion_trans_2"/>
    <property type="match status" value="1"/>
</dbReference>
<dbReference type="InterPro" id="IPR015449">
    <property type="entry name" value="K_chnl_Ca-activ_SK"/>
</dbReference>
<evidence type="ECO:0000256" key="6">
    <source>
        <dbReference type="ARBA" id="ARBA00023136"/>
    </source>
</evidence>
<evidence type="ECO:0000256" key="4">
    <source>
        <dbReference type="ARBA" id="ARBA00022989"/>
    </source>
</evidence>
<dbReference type="InterPro" id="IPR036122">
    <property type="entry name" value="CaM-bd_dom_sf"/>
</dbReference>
<comment type="subcellular location">
    <subcellularLocation>
        <location evidence="1">Membrane</location>
        <topology evidence="1">Multi-pass membrane protein</topology>
    </subcellularLocation>
</comment>
<dbReference type="InterPro" id="IPR013099">
    <property type="entry name" value="K_chnl_dom"/>
</dbReference>
<dbReference type="GO" id="GO:0016020">
    <property type="term" value="C:membrane"/>
    <property type="evidence" value="ECO:0007669"/>
    <property type="project" value="UniProtKB-SubCell"/>
</dbReference>
<name>A0A6J8CJV3_MYTCO</name>
<keyword evidence="4 8" id="KW-1133">Transmembrane helix</keyword>
<protein>
    <submittedName>
        <fullName evidence="10">KCNN3</fullName>
    </submittedName>
</protein>
<evidence type="ECO:0000256" key="8">
    <source>
        <dbReference type="SAM" id="Phobius"/>
    </source>
</evidence>
<evidence type="ECO:0000256" key="3">
    <source>
        <dbReference type="ARBA" id="ARBA00022692"/>
    </source>
</evidence>
<dbReference type="Pfam" id="PF03530">
    <property type="entry name" value="SK_channel"/>
    <property type="match status" value="1"/>
</dbReference>
<keyword evidence="2" id="KW-0813">Transport</keyword>
<dbReference type="SUPFAM" id="SSF81327">
    <property type="entry name" value="Small-conductance potassium channel"/>
    <property type="match status" value="1"/>
</dbReference>
<evidence type="ECO:0000259" key="9">
    <source>
        <dbReference type="SMART" id="SM01053"/>
    </source>
</evidence>
<evidence type="ECO:0000256" key="5">
    <source>
        <dbReference type="ARBA" id="ARBA00023065"/>
    </source>
</evidence>
<keyword evidence="7" id="KW-0407">Ion channel</keyword>
<evidence type="ECO:0000313" key="11">
    <source>
        <dbReference type="Proteomes" id="UP000507470"/>
    </source>
</evidence>
<organism evidence="10 11">
    <name type="scientific">Mytilus coruscus</name>
    <name type="common">Sea mussel</name>
    <dbReference type="NCBI Taxonomy" id="42192"/>
    <lineage>
        <taxon>Eukaryota</taxon>
        <taxon>Metazoa</taxon>
        <taxon>Spiralia</taxon>
        <taxon>Lophotrochozoa</taxon>
        <taxon>Mollusca</taxon>
        <taxon>Bivalvia</taxon>
        <taxon>Autobranchia</taxon>
        <taxon>Pteriomorphia</taxon>
        <taxon>Mytilida</taxon>
        <taxon>Mytiloidea</taxon>
        <taxon>Mytilidae</taxon>
        <taxon>Mytilinae</taxon>
        <taxon>Mytilus</taxon>
    </lineage>
</organism>
<gene>
    <name evidence="10" type="ORF">MCOR_29870</name>
</gene>
<sequence length="460" mass="52481">MSSVVEDPGIPLVGMNGNHVHYKTLNESTDSVTPKVPGRFETVGSRLAKRKELYYRRKRANDAALGFAIAGIFLMIIETELTHAEVFTRRELPSYLIKMMVTASTVALLIFLGIYHRLDIKLFIVDNSVDDWKIAMSPRRVVKIVVEFCTCIIHPIPGDFTIWWERTISQGEISRTDDVPLDVVLSLPMFLRLYLVCRTVMLHSRLYQDASSQSLGALNRIHFNFRFIFKSFMAVHPTYLLTLIIVCMFFVASWCLRLCEMYDSSPDEAVHANYLNSMWLVAITFLSVGYGDIVPSTYCGRGIAVTTGIFGAGVTALVVAVLARKLELSRSEKYVHDFVIDVDLDKRLKNEAANVMRSGWFIYKYRRIKQNSSNSLNYQRKLLEAIYNIREIKAAQRRLVDSSTTLVELYKSHSEMARSVENVKVRQGILDDKMDNLESKILSIHEKLNAIHTAVTQKQK</sequence>
<dbReference type="EMBL" id="CACVKT020005441">
    <property type="protein sequence ID" value="CAC5395180.1"/>
    <property type="molecule type" value="Genomic_DNA"/>
</dbReference>
<keyword evidence="11" id="KW-1185">Reference proteome</keyword>
<dbReference type="SMART" id="SM01053">
    <property type="entry name" value="CaMBD"/>
    <property type="match status" value="1"/>
</dbReference>
<dbReference type="InterPro" id="IPR004178">
    <property type="entry name" value="CaM-bd_dom"/>
</dbReference>
<feature type="transmembrane region" description="Helical" evidence="8">
    <location>
        <begin position="60"/>
        <end position="77"/>
    </location>
</feature>
<feature type="transmembrane region" description="Helical" evidence="8">
    <location>
        <begin position="97"/>
        <end position="115"/>
    </location>
</feature>
<keyword evidence="3 8" id="KW-0812">Transmembrane</keyword>
<feature type="transmembrane region" description="Helical" evidence="8">
    <location>
        <begin position="271"/>
        <end position="290"/>
    </location>
</feature>
<feature type="domain" description="Calmodulin-binding" evidence="9">
    <location>
        <begin position="341"/>
        <end position="415"/>
    </location>
</feature>
<evidence type="ECO:0000313" key="10">
    <source>
        <dbReference type="EMBL" id="CAC5395180.1"/>
    </source>
</evidence>
<proteinExistence type="predicted"/>
<dbReference type="Proteomes" id="UP000507470">
    <property type="component" value="Unassembled WGS sequence"/>
</dbReference>
<dbReference type="Pfam" id="PF02888">
    <property type="entry name" value="CaMBD"/>
    <property type="match status" value="1"/>
</dbReference>
<dbReference type="Gene3D" id="1.10.287.70">
    <property type="match status" value="2"/>
</dbReference>
<keyword evidence="6 8" id="KW-0472">Membrane</keyword>
<dbReference type="PRINTS" id="PR01451">
    <property type="entry name" value="SKCHANNEL"/>
</dbReference>
<evidence type="ECO:0000256" key="2">
    <source>
        <dbReference type="ARBA" id="ARBA00022448"/>
    </source>
</evidence>
<keyword evidence="5" id="KW-0406">Ion transport</keyword>
<feature type="transmembrane region" description="Helical" evidence="8">
    <location>
        <begin position="239"/>
        <end position="259"/>
    </location>
</feature>
<dbReference type="OrthoDB" id="73653at2759"/>
<dbReference type="PANTHER" id="PTHR10153">
    <property type="entry name" value="SMALL CONDUCTANCE CALCIUM-ACTIVATED POTASSIUM CHANNEL"/>
    <property type="match status" value="1"/>
</dbReference>
<dbReference type="AlphaFoldDB" id="A0A6J8CJV3"/>
<feature type="transmembrane region" description="Helical" evidence="8">
    <location>
        <begin position="302"/>
        <end position="323"/>
    </location>
</feature>
<evidence type="ECO:0000256" key="1">
    <source>
        <dbReference type="ARBA" id="ARBA00004141"/>
    </source>
</evidence>
<reference evidence="10 11" key="1">
    <citation type="submission" date="2020-06" db="EMBL/GenBank/DDBJ databases">
        <authorList>
            <person name="Li R."/>
            <person name="Bekaert M."/>
        </authorList>
    </citation>
    <scope>NUCLEOTIDE SEQUENCE [LARGE SCALE GENOMIC DNA]</scope>
    <source>
        <strain evidence="11">wild</strain>
    </source>
</reference>
<dbReference type="GO" id="GO:0005516">
    <property type="term" value="F:calmodulin binding"/>
    <property type="evidence" value="ECO:0007669"/>
    <property type="project" value="InterPro"/>
</dbReference>
<dbReference type="SUPFAM" id="SSF81324">
    <property type="entry name" value="Voltage-gated potassium channels"/>
    <property type="match status" value="1"/>
</dbReference>